<protein>
    <submittedName>
        <fullName evidence="11">ATP-binding cassette sub-family G member 4-like</fullName>
    </submittedName>
</protein>
<evidence type="ECO:0000256" key="6">
    <source>
        <dbReference type="ARBA" id="ARBA00022840"/>
    </source>
</evidence>
<organism evidence="11 12">
    <name type="scientific">Aphis craccivora</name>
    <name type="common">Cowpea aphid</name>
    <dbReference type="NCBI Taxonomy" id="307492"/>
    <lineage>
        <taxon>Eukaryota</taxon>
        <taxon>Metazoa</taxon>
        <taxon>Ecdysozoa</taxon>
        <taxon>Arthropoda</taxon>
        <taxon>Hexapoda</taxon>
        <taxon>Insecta</taxon>
        <taxon>Pterygota</taxon>
        <taxon>Neoptera</taxon>
        <taxon>Paraneoptera</taxon>
        <taxon>Hemiptera</taxon>
        <taxon>Sternorrhyncha</taxon>
        <taxon>Aphidomorpha</taxon>
        <taxon>Aphidoidea</taxon>
        <taxon>Aphididae</taxon>
        <taxon>Aphidini</taxon>
        <taxon>Aphis</taxon>
        <taxon>Aphis</taxon>
    </lineage>
</organism>
<dbReference type="GO" id="GO:0140359">
    <property type="term" value="F:ABC-type transporter activity"/>
    <property type="evidence" value="ECO:0007669"/>
    <property type="project" value="InterPro"/>
</dbReference>
<reference evidence="11 12" key="1">
    <citation type="submission" date="2019-08" db="EMBL/GenBank/DDBJ databases">
        <title>Whole genome of Aphis craccivora.</title>
        <authorList>
            <person name="Voronova N.V."/>
            <person name="Shulinski R.S."/>
            <person name="Bandarenka Y.V."/>
            <person name="Zhorov D.G."/>
            <person name="Warner D."/>
        </authorList>
    </citation>
    <scope>NUCLEOTIDE SEQUENCE [LARGE SCALE GENOMIC DNA]</scope>
    <source>
        <strain evidence="11">180601</strain>
        <tissue evidence="11">Whole Body</tissue>
    </source>
</reference>
<dbReference type="Pfam" id="PF00005">
    <property type="entry name" value="ABC_tran"/>
    <property type="match status" value="1"/>
</dbReference>
<feature type="transmembrane region" description="Helical" evidence="9">
    <location>
        <begin position="383"/>
        <end position="403"/>
    </location>
</feature>
<comment type="subcellular location">
    <subcellularLocation>
        <location evidence="1">Membrane</location>
        <topology evidence="1">Multi-pass membrane protein</topology>
    </subcellularLocation>
</comment>
<feature type="domain" description="ABC transporter" evidence="10">
    <location>
        <begin position="24"/>
        <end position="262"/>
    </location>
</feature>
<evidence type="ECO:0000256" key="3">
    <source>
        <dbReference type="ARBA" id="ARBA00022448"/>
    </source>
</evidence>
<evidence type="ECO:0000256" key="8">
    <source>
        <dbReference type="ARBA" id="ARBA00023136"/>
    </source>
</evidence>
<keyword evidence="5" id="KW-0547">Nucleotide-binding</keyword>
<evidence type="ECO:0000256" key="7">
    <source>
        <dbReference type="ARBA" id="ARBA00022989"/>
    </source>
</evidence>
<accession>A0A6G0ZF58</accession>
<gene>
    <name evidence="11" type="ORF">FWK35_00003649</name>
</gene>
<keyword evidence="7 9" id="KW-1133">Transmembrane helix</keyword>
<dbReference type="InterPro" id="IPR003593">
    <property type="entry name" value="AAA+_ATPase"/>
</dbReference>
<keyword evidence="12" id="KW-1185">Reference proteome</keyword>
<proteinExistence type="inferred from homology"/>
<dbReference type="Pfam" id="PF19055">
    <property type="entry name" value="ABC2_membrane_7"/>
    <property type="match status" value="1"/>
</dbReference>
<comment type="caution">
    <text evidence="11">The sequence shown here is derived from an EMBL/GenBank/DDBJ whole genome shotgun (WGS) entry which is preliminary data.</text>
</comment>
<dbReference type="EMBL" id="VUJU01000651">
    <property type="protein sequence ID" value="KAF0769098.1"/>
    <property type="molecule type" value="Genomic_DNA"/>
</dbReference>
<feature type="transmembrane region" description="Helical" evidence="9">
    <location>
        <begin position="423"/>
        <end position="451"/>
    </location>
</feature>
<dbReference type="SMART" id="SM00382">
    <property type="entry name" value="AAA"/>
    <property type="match status" value="1"/>
</dbReference>
<dbReference type="AlphaFoldDB" id="A0A6G0ZF58"/>
<evidence type="ECO:0000256" key="9">
    <source>
        <dbReference type="SAM" id="Phobius"/>
    </source>
</evidence>
<evidence type="ECO:0000313" key="11">
    <source>
        <dbReference type="EMBL" id="KAF0769098.1"/>
    </source>
</evidence>
<dbReference type="GO" id="GO:0005886">
    <property type="term" value="C:plasma membrane"/>
    <property type="evidence" value="ECO:0007669"/>
    <property type="project" value="TreeGrafter"/>
</dbReference>
<dbReference type="InterPro" id="IPR003439">
    <property type="entry name" value="ABC_transporter-like_ATP-bd"/>
</dbReference>
<dbReference type="Pfam" id="PF01061">
    <property type="entry name" value="ABC2_membrane"/>
    <property type="match status" value="1"/>
</dbReference>
<sequence>MDPLDDVEYGEPHHHLLKRPPVDIEFSDLTYSVPQGRNGSKIILRSVSGLFRSGELTAILGPSGAGKSTLINVLAGYRCGDARGSIMVNSRPREMKSFRKMCRYIMQEDLLQPALTVLESMEIASDLKLGYTISKENKLDSIENILQMLRLTKSKHTLMENLSGGERKRLSIALELVNNPPVIFLDEPTTGLDDLSSSQCVSLLKDLAYGGRTIICSIHTPSAKLFAMFDHIYIVAEGQCMFAGVGQDMVPYLSTIGLNCPKHYNPADFMIEVCSREYGDYSEKMSTAVDNGKCLRWFKDNSETRKPIVRRASQYDTVSKHLYDFSSTGWSQFNVLLRRMMIQHKRDYTYLLFKLFMYTFIGLVVGGMFFQFGNDASMTIFNYGFMFITIIVFMYTPLMPVLLKFPKEVQLLKREYFNRWYGLNAYFCALTCSQLPMQLILSSVYIAITYILTNQPLEWERGIKFSVVCLMVSLSSESMAYAISSQFNVTIVIGISSSSLGNRPLGPYRKTPIPPTISVIPSNLISSAKDTHIFFNQIFPSRIRNLPALTSSPPNSVFFGPCVACPMMLLASFGLGYEENEIPAIIRLGMNFSYLRHGVEALVMSVYGNGRGRLECPKTEDYCDLRDPSALFKTVGMSDVTYWGSMSALCCMFLAFKVASYVMLRWRLSTKPSLLLKLGFVGRFIKAYFNIPR</sequence>
<keyword evidence="6 11" id="KW-0067">ATP-binding</keyword>
<feature type="transmembrane region" description="Helical" evidence="9">
    <location>
        <begin position="348"/>
        <end position="371"/>
    </location>
</feature>
<keyword evidence="4 9" id="KW-0812">Transmembrane</keyword>
<dbReference type="InterPro" id="IPR043926">
    <property type="entry name" value="ABCG_dom"/>
</dbReference>
<evidence type="ECO:0000256" key="5">
    <source>
        <dbReference type="ARBA" id="ARBA00022741"/>
    </source>
</evidence>
<dbReference type="PROSITE" id="PS00211">
    <property type="entry name" value="ABC_TRANSPORTER_1"/>
    <property type="match status" value="1"/>
</dbReference>
<dbReference type="Gene3D" id="3.40.50.300">
    <property type="entry name" value="P-loop containing nucleotide triphosphate hydrolases"/>
    <property type="match status" value="1"/>
</dbReference>
<dbReference type="PANTHER" id="PTHR48041">
    <property type="entry name" value="ABC TRANSPORTER G FAMILY MEMBER 28"/>
    <property type="match status" value="1"/>
</dbReference>
<evidence type="ECO:0000256" key="2">
    <source>
        <dbReference type="ARBA" id="ARBA00005814"/>
    </source>
</evidence>
<dbReference type="FunFam" id="3.40.50.300:FF:001077">
    <property type="entry name" value="Uncharacterized protein, isoform A"/>
    <property type="match status" value="1"/>
</dbReference>
<dbReference type="PANTHER" id="PTHR48041:SF15">
    <property type="entry name" value="FI05267P"/>
    <property type="match status" value="1"/>
</dbReference>
<dbReference type="InterPro" id="IPR013525">
    <property type="entry name" value="ABC2_TM"/>
</dbReference>
<dbReference type="InterPro" id="IPR017871">
    <property type="entry name" value="ABC_transporter-like_CS"/>
</dbReference>
<dbReference type="GO" id="GO:0016887">
    <property type="term" value="F:ATP hydrolysis activity"/>
    <property type="evidence" value="ECO:0007669"/>
    <property type="project" value="InterPro"/>
</dbReference>
<name>A0A6G0ZF58_APHCR</name>
<dbReference type="PROSITE" id="PS50893">
    <property type="entry name" value="ABC_TRANSPORTER_2"/>
    <property type="match status" value="1"/>
</dbReference>
<keyword evidence="8 9" id="KW-0472">Membrane</keyword>
<dbReference type="GO" id="GO:0005524">
    <property type="term" value="F:ATP binding"/>
    <property type="evidence" value="ECO:0007669"/>
    <property type="project" value="UniProtKB-KW"/>
</dbReference>
<evidence type="ECO:0000313" key="12">
    <source>
        <dbReference type="Proteomes" id="UP000478052"/>
    </source>
</evidence>
<dbReference type="CDD" id="cd03213">
    <property type="entry name" value="ABCG_EPDR"/>
    <property type="match status" value="1"/>
</dbReference>
<feature type="transmembrane region" description="Helical" evidence="9">
    <location>
        <begin position="642"/>
        <end position="664"/>
    </location>
</feature>
<dbReference type="InterPro" id="IPR050352">
    <property type="entry name" value="ABCG_transporters"/>
</dbReference>
<evidence type="ECO:0000256" key="4">
    <source>
        <dbReference type="ARBA" id="ARBA00022692"/>
    </source>
</evidence>
<keyword evidence="3" id="KW-0813">Transport</keyword>
<evidence type="ECO:0000259" key="10">
    <source>
        <dbReference type="PROSITE" id="PS50893"/>
    </source>
</evidence>
<dbReference type="Proteomes" id="UP000478052">
    <property type="component" value="Unassembled WGS sequence"/>
</dbReference>
<comment type="similarity">
    <text evidence="2">Belongs to the ABC transporter superfamily. ABCG family. Eye pigment precursor importer (TC 3.A.1.204) subfamily.</text>
</comment>
<dbReference type="SUPFAM" id="SSF52540">
    <property type="entry name" value="P-loop containing nucleoside triphosphate hydrolases"/>
    <property type="match status" value="1"/>
</dbReference>
<dbReference type="OrthoDB" id="66620at2759"/>
<evidence type="ECO:0000256" key="1">
    <source>
        <dbReference type="ARBA" id="ARBA00004141"/>
    </source>
</evidence>
<dbReference type="InterPro" id="IPR027417">
    <property type="entry name" value="P-loop_NTPase"/>
</dbReference>